<evidence type="ECO:0000313" key="1">
    <source>
        <dbReference type="EMBL" id="QEC77931.1"/>
    </source>
</evidence>
<keyword evidence="2" id="KW-1185">Reference proteome</keyword>
<dbReference type="EMBL" id="CP042437">
    <property type="protein sequence ID" value="QEC77931.1"/>
    <property type="molecule type" value="Genomic_DNA"/>
</dbReference>
<protein>
    <recommendedName>
        <fullName evidence="3">Class I SAM-dependent methyltransferase</fullName>
    </recommendedName>
</protein>
<name>A0A5B8W2D2_9SPHI</name>
<organism evidence="1 2">
    <name type="scientific">Mucilaginibacter ginsenosidivorax</name>
    <dbReference type="NCBI Taxonomy" id="862126"/>
    <lineage>
        <taxon>Bacteria</taxon>
        <taxon>Pseudomonadati</taxon>
        <taxon>Bacteroidota</taxon>
        <taxon>Sphingobacteriia</taxon>
        <taxon>Sphingobacteriales</taxon>
        <taxon>Sphingobacteriaceae</taxon>
        <taxon>Mucilaginibacter</taxon>
    </lineage>
</organism>
<gene>
    <name evidence="1" type="ORF">FSB76_19045</name>
</gene>
<dbReference type="SUPFAM" id="SSF53335">
    <property type="entry name" value="S-adenosyl-L-methionine-dependent methyltransferases"/>
    <property type="match status" value="1"/>
</dbReference>
<evidence type="ECO:0008006" key="3">
    <source>
        <dbReference type="Google" id="ProtNLM"/>
    </source>
</evidence>
<sequence length="206" mass="23104">MNLLKKIYRKIFNNNGPQANTVIKDWEAAGKPVPPPHIVKQGIIKALKDASQYELFVETGTYLGEMVVAQSNNFKKIYSIELGEDLYRDAVKKFEQQKHITILQGDSGNVLVKLAPTINEPAIFWLDGHYSAGITAKGDKDCPIYEELTAIFSSKPLDHILLIDDARLFVGQDDYPTIPELTAFIKQHRSSSIIEVADDIISVFLK</sequence>
<dbReference type="Proteomes" id="UP000321362">
    <property type="component" value="Chromosome"/>
</dbReference>
<accession>A0A5B8W2D2</accession>
<dbReference type="KEGG" id="mgk:FSB76_19045"/>
<reference evidence="1 2" key="1">
    <citation type="journal article" date="2013" name="J. Microbiol.">
        <title>Mucilaginibacter ginsenosidivorax sp. nov., with ginsenoside converting activity isolated from sediment.</title>
        <authorList>
            <person name="Kim J.K."/>
            <person name="Choi T.E."/>
            <person name="Liu Q.M."/>
            <person name="Park H.Y."/>
            <person name="Yi T.H."/>
            <person name="Yoon M.H."/>
            <person name="Kim S.C."/>
            <person name="Im W.T."/>
        </authorList>
    </citation>
    <scope>NUCLEOTIDE SEQUENCE [LARGE SCALE GENOMIC DNA]</scope>
    <source>
        <strain evidence="1 2">KHI28</strain>
    </source>
</reference>
<dbReference type="AlphaFoldDB" id="A0A5B8W2D2"/>
<dbReference type="RefSeq" id="WP_147056081.1">
    <property type="nucleotide sequence ID" value="NZ_CP042437.1"/>
</dbReference>
<dbReference type="OrthoDB" id="5329963at2"/>
<evidence type="ECO:0000313" key="2">
    <source>
        <dbReference type="Proteomes" id="UP000321362"/>
    </source>
</evidence>
<proteinExistence type="predicted"/>
<dbReference type="InterPro" id="IPR029063">
    <property type="entry name" value="SAM-dependent_MTases_sf"/>
</dbReference>